<dbReference type="PANTHER" id="PTHR43861:SF3">
    <property type="entry name" value="PUTATIVE (AFU_ORTHOLOGUE AFUA_2G14390)-RELATED"/>
    <property type="match status" value="1"/>
</dbReference>
<dbReference type="Gene3D" id="3.40.50.150">
    <property type="entry name" value="Vaccinia Virus protein VP39"/>
    <property type="match status" value="1"/>
</dbReference>
<name>A0A6I6H2Z7_9BACT</name>
<dbReference type="GO" id="GO:0032259">
    <property type="term" value="P:methylation"/>
    <property type="evidence" value="ECO:0007669"/>
    <property type="project" value="UniProtKB-KW"/>
</dbReference>
<dbReference type="InterPro" id="IPR029063">
    <property type="entry name" value="SAM-dependent_MTases_sf"/>
</dbReference>
<dbReference type="CDD" id="cd02440">
    <property type="entry name" value="AdoMet_MTases"/>
    <property type="match status" value="1"/>
</dbReference>
<dbReference type="Proteomes" id="UP000426027">
    <property type="component" value="Chromosome"/>
</dbReference>
<sequence>MMSAEFWNQRYAETAFAYGEEPNAFFAEQLMRLTPGQLLLPAEGEGRNAVFAARQGWQVTAFDLSATAKEKCTQLAAKHQVAVHFEIDDAALFLYGEEKYDAIALVFAHFPPELRWQVHQQAAAALKPGGILILEAFTPAQLHYNSGGPKEISMLYTASTLRQDFHPLQVQYCEEVLTTLDEGPYHQGMAAVVRLVAKKP</sequence>
<feature type="domain" description="Methyltransferase" evidence="2">
    <location>
        <begin position="44"/>
        <end position="130"/>
    </location>
</feature>
<protein>
    <submittedName>
        <fullName evidence="3">Methyltransferase domain-containing protein</fullName>
    </submittedName>
</protein>
<reference evidence="3 4" key="1">
    <citation type="submission" date="2019-11" db="EMBL/GenBank/DDBJ databases">
        <authorList>
            <person name="Im W.T."/>
        </authorList>
    </citation>
    <scope>NUCLEOTIDE SEQUENCE [LARGE SCALE GENOMIC DNA]</scope>
    <source>
        <strain evidence="3 4">SB-02</strain>
    </source>
</reference>
<keyword evidence="1 3" id="KW-0808">Transferase</keyword>
<organism evidence="3 4">
    <name type="scientific">Phnomibacter ginsenosidimutans</name>
    <dbReference type="NCBI Taxonomy" id="2676868"/>
    <lineage>
        <taxon>Bacteria</taxon>
        <taxon>Pseudomonadati</taxon>
        <taxon>Bacteroidota</taxon>
        <taxon>Chitinophagia</taxon>
        <taxon>Chitinophagales</taxon>
        <taxon>Chitinophagaceae</taxon>
        <taxon>Phnomibacter</taxon>
    </lineage>
</organism>
<proteinExistence type="predicted"/>
<keyword evidence="3" id="KW-0489">Methyltransferase</keyword>
<dbReference type="PANTHER" id="PTHR43861">
    <property type="entry name" value="TRANS-ACONITATE 2-METHYLTRANSFERASE-RELATED"/>
    <property type="match status" value="1"/>
</dbReference>
<dbReference type="InterPro" id="IPR041698">
    <property type="entry name" value="Methyltransf_25"/>
</dbReference>
<dbReference type="Pfam" id="PF13649">
    <property type="entry name" value="Methyltransf_25"/>
    <property type="match status" value="1"/>
</dbReference>
<evidence type="ECO:0000313" key="4">
    <source>
        <dbReference type="Proteomes" id="UP000426027"/>
    </source>
</evidence>
<gene>
    <name evidence="3" type="ORF">GLV81_13220</name>
</gene>
<dbReference type="SUPFAM" id="SSF53335">
    <property type="entry name" value="S-adenosyl-L-methionine-dependent methyltransferases"/>
    <property type="match status" value="1"/>
</dbReference>
<accession>A0A6I6H2Z7</accession>
<evidence type="ECO:0000259" key="2">
    <source>
        <dbReference type="Pfam" id="PF13649"/>
    </source>
</evidence>
<dbReference type="GO" id="GO:0008168">
    <property type="term" value="F:methyltransferase activity"/>
    <property type="evidence" value="ECO:0007669"/>
    <property type="project" value="UniProtKB-KW"/>
</dbReference>
<dbReference type="KEGG" id="fls:GLV81_13220"/>
<evidence type="ECO:0000313" key="3">
    <source>
        <dbReference type="EMBL" id="QGW28931.1"/>
    </source>
</evidence>
<keyword evidence="4" id="KW-1185">Reference proteome</keyword>
<dbReference type="AlphaFoldDB" id="A0A6I6H2Z7"/>
<evidence type="ECO:0000256" key="1">
    <source>
        <dbReference type="ARBA" id="ARBA00022679"/>
    </source>
</evidence>
<dbReference type="EMBL" id="CP046566">
    <property type="protein sequence ID" value="QGW28931.1"/>
    <property type="molecule type" value="Genomic_DNA"/>
</dbReference>